<comment type="caution">
    <text evidence="2">The sequence shown here is derived from an EMBL/GenBank/DDBJ whole genome shotgun (WGS) entry which is preliminary data.</text>
</comment>
<evidence type="ECO:0000313" key="2">
    <source>
        <dbReference type="EMBL" id="GEZ66879.1"/>
    </source>
</evidence>
<dbReference type="AlphaFoldDB" id="A0A699IIX0"/>
<gene>
    <name evidence="2" type="ORF">Tci_538852</name>
</gene>
<evidence type="ECO:0000256" key="1">
    <source>
        <dbReference type="SAM" id="Phobius"/>
    </source>
</evidence>
<accession>A0A699IIX0</accession>
<name>A0A699IIX0_TANCI</name>
<proteinExistence type="predicted"/>
<protein>
    <recommendedName>
        <fullName evidence="3">Transmembrane protein</fullName>
    </recommendedName>
</protein>
<keyword evidence="1" id="KW-0812">Transmembrane</keyword>
<dbReference type="EMBL" id="BKCJ010307759">
    <property type="protein sequence ID" value="GEZ66879.1"/>
    <property type="molecule type" value="Genomic_DNA"/>
</dbReference>
<organism evidence="2">
    <name type="scientific">Tanacetum cinerariifolium</name>
    <name type="common">Dalmatian daisy</name>
    <name type="synonym">Chrysanthemum cinerariifolium</name>
    <dbReference type="NCBI Taxonomy" id="118510"/>
    <lineage>
        <taxon>Eukaryota</taxon>
        <taxon>Viridiplantae</taxon>
        <taxon>Streptophyta</taxon>
        <taxon>Embryophyta</taxon>
        <taxon>Tracheophyta</taxon>
        <taxon>Spermatophyta</taxon>
        <taxon>Magnoliopsida</taxon>
        <taxon>eudicotyledons</taxon>
        <taxon>Gunneridae</taxon>
        <taxon>Pentapetalae</taxon>
        <taxon>asterids</taxon>
        <taxon>campanulids</taxon>
        <taxon>Asterales</taxon>
        <taxon>Asteraceae</taxon>
        <taxon>Asteroideae</taxon>
        <taxon>Anthemideae</taxon>
        <taxon>Anthemidinae</taxon>
        <taxon>Tanacetum</taxon>
    </lineage>
</organism>
<keyword evidence="1" id="KW-1133">Transmembrane helix</keyword>
<evidence type="ECO:0008006" key="3">
    <source>
        <dbReference type="Google" id="ProtNLM"/>
    </source>
</evidence>
<reference evidence="2" key="1">
    <citation type="journal article" date="2019" name="Sci. Rep.">
        <title>Draft genome of Tanacetum cinerariifolium, the natural source of mosquito coil.</title>
        <authorList>
            <person name="Yamashiro T."/>
            <person name="Shiraishi A."/>
            <person name="Satake H."/>
            <person name="Nakayama K."/>
        </authorList>
    </citation>
    <scope>NUCLEOTIDE SEQUENCE</scope>
</reference>
<keyword evidence="1" id="KW-0472">Membrane</keyword>
<feature type="transmembrane region" description="Helical" evidence="1">
    <location>
        <begin position="33"/>
        <end position="53"/>
    </location>
</feature>
<sequence>MINQPTPSPSVERTDDILVRLFKANKEAVGMEMVTGVMWCVALNGVAAMMLTVEMVAMRSNDGDDDVVSVEMRVLVVGYGGRIFGRR</sequence>